<dbReference type="GO" id="GO:0005886">
    <property type="term" value="C:plasma membrane"/>
    <property type="evidence" value="ECO:0007669"/>
    <property type="project" value="UniProtKB-SubCell"/>
</dbReference>
<name>A0A9D1JTQ2_9FIRM</name>
<comment type="subcellular location">
    <subcellularLocation>
        <location evidence="2">Cell membrane</location>
        <topology evidence="2">Peripheral membrane protein</topology>
        <orientation evidence="2">Cytoplasmic side</orientation>
    </subcellularLocation>
</comment>
<dbReference type="PANTHER" id="PTHR33383:SF1">
    <property type="entry name" value="MEMBRANE PROTEIN INSERTION EFFICIENCY FACTOR-RELATED"/>
    <property type="match status" value="1"/>
</dbReference>
<comment type="caution">
    <text evidence="3">The sequence shown here is derived from an EMBL/GenBank/DDBJ whole genome shotgun (WGS) entry which is preliminary data.</text>
</comment>
<dbReference type="SMART" id="SM01234">
    <property type="entry name" value="Haemolytic"/>
    <property type="match status" value="1"/>
</dbReference>
<reference evidence="3" key="1">
    <citation type="submission" date="2020-10" db="EMBL/GenBank/DDBJ databases">
        <authorList>
            <person name="Gilroy R."/>
        </authorList>
    </citation>
    <scope>NUCLEOTIDE SEQUENCE</scope>
    <source>
        <strain evidence="3">ChiBcec16-1751</strain>
    </source>
</reference>
<evidence type="ECO:0000256" key="1">
    <source>
        <dbReference type="ARBA" id="ARBA00023136"/>
    </source>
</evidence>
<reference evidence="3" key="2">
    <citation type="journal article" date="2021" name="PeerJ">
        <title>Extensive microbial diversity within the chicken gut microbiome revealed by metagenomics and culture.</title>
        <authorList>
            <person name="Gilroy R."/>
            <person name="Ravi A."/>
            <person name="Getino M."/>
            <person name="Pursley I."/>
            <person name="Horton D.L."/>
            <person name="Alikhan N.F."/>
            <person name="Baker D."/>
            <person name="Gharbi K."/>
            <person name="Hall N."/>
            <person name="Watson M."/>
            <person name="Adriaenssens E.M."/>
            <person name="Foster-Nyarko E."/>
            <person name="Jarju S."/>
            <person name="Secka A."/>
            <person name="Antonio M."/>
            <person name="Oren A."/>
            <person name="Chaudhuri R.R."/>
            <person name="La Ragione R."/>
            <person name="Hildebrand F."/>
            <person name="Pallen M.J."/>
        </authorList>
    </citation>
    <scope>NUCLEOTIDE SEQUENCE</scope>
    <source>
        <strain evidence="3">ChiBcec16-1751</strain>
    </source>
</reference>
<comment type="similarity">
    <text evidence="2">Belongs to the UPF0161 family.</text>
</comment>
<dbReference type="HAMAP" id="MF_00386">
    <property type="entry name" value="UPF0161_YidD"/>
    <property type="match status" value="1"/>
</dbReference>
<evidence type="ECO:0000313" key="4">
    <source>
        <dbReference type="Proteomes" id="UP000886741"/>
    </source>
</evidence>
<protein>
    <recommendedName>
        <fullName evidence="2">Putative membrane protein insertion efficiency factor</fullName>
    </recommendedName>
</protein>
<evidence type="ECO:0000313" key="3">
    <source>
        <dbReference type="EMBL" id="HIS64419.1"/>
    </source>
</evidence>
<dbReference type="InterPro" id="IPR002696">
    <property type="entry name" value="Membr_insert_effic_factor_YidD"/>
</dbReference>
<comment type="function">
    <text evidence="2">Could be involved in insertion of integral membrane proteins into the membrane.</text>
</comment>
<sequence length="70" mass="8332">MKRLLLALIRFYRRFVSPAFPPQCRFSPTCSQYAMEAIEKYGAWKGGRLTIRRLLRCHPFYKGDYFDPVP</sequence>
<proteinExistence type="inferred from homology"/>
<dbReference type="Pfam" id="PF01809">
    <property type="entry name" value="YidD"/>
    <property type="match status" value="1"/>
</dbReference>
<evidence type="ECO:0000256" key="2">
    <source>
        <dbReference type="HAMAP-Rule" id="MF_00386"/>
    </source>
</evidence>
<organism evidence="3 4">
    <name type="scientific">Candidatus Avoscillospira avistercoris</name>
    <dbReference type="NCBI Taxonomy" id="2840707"/>
    <lineage>
        <taxon>Bacteria</taxon>
        <taxon>Bacillati</taxon>
        <taxon>Bacillota</taxon>
        <taxon>Clostridia</taxon>
        <taxon>Eubacteriales</taxon>
        <taxon>Oscillospiraceae</taxon>
        <taxon>Oscillospiraceae incertae sedis</taxon>
        <taxon>Candidatus Avoscillospira</taxon>
    </lineage>
</organism>
<accession>A0A9D1JTQ2</accession>
<keyword evidence="1 2" id="KW-0472">Membrane</keyword>
<dbReference type="AlphaFoldDB" id="A0A9D1JTQ2"/>
<dbReference type="PANTHER" id="PTHR33383">
    <property type="entry name" value="MEMBRANE PROTEIN INSERTION EFFICIENCY FACTOR-RELATED"/>
    <property type="match status" value="1"/>
</dbReference>
<gene>
    <name evidence="3" type="primary">yidD</name>
    <name evidence="3" type="ORF">IAA83_03485</name>
</gene>
<keyword evidence="2" id="KW-1003">Cell membrane</keyword>
<dbReference type="NCBIfam" id="TIGR00278">
    <property type="entry name" value="membrane protein insertion efficiency factor YidD"/>
    <property type="match status" value="1"/>
</dbReference>
<dbReference type="EMBL" id="DVJJ01000053">
    <property type="protein sequence ID" value="HIS64419.1"/>
    <property type="molecule type" value="Genomic_DNA"/>
</dbReference>
<dbReference type="Proteomes" id="UP000886741">
    <property type="component" value="Unassembled WGS sequence"/>
</dbReference>